<dbReference type="OrthoDB" id="3344688at2759"/>
<comment type="caution">
    <text evidence="2">The sequence shown here is derived from an EMBL/GenBank/DDBJ whole genome shotgun (WGS) entry which is preliminary data.</text>
</comment>
<name>I2G657_USTHO</name>
<organism evidence="2 3">
    <name type="scientific">Ustilago hordei</name>
    <name type="common">Barley covered smut fungus</name>
    <dbReference type="NCBI Taxonomy" id="120017"/>
    <lineage>
        <taxon>Eukaryota</taxon>
        <taxon>Fungi</taxon>
        <taxon>Dikarya</taxon>
        <taxon>Basidiomycota</taxon>
        <taxon>Ustilaginomycotina</taxon>
        <taxon>Ustilaginomycetes</taxon>
        <taxon>Ustilaginales</taxon>
        <taxon>Ustilaginaceae</taxon>
        <taxon>Ustilago</taxon>
    </lineage>
</organism>
<evidence type="ECO:0000259" key="1">
    <source>
        <dbReference type="Pfam" id="PF07727"/>
    </source>
</evidence>
<dbReference type="Pfam" id="PF07727">
    <property type="entry name" value="RVT_2"/>
    <property type="match status" value="1"/>
</dbReference>
<reference evidence="2 3" key="1">
    <citation type="journal article" date="2012" name="Plant Cell">
        <title>Genome comparison of barley and maize smut fungi reveals targeted loss of RNA silencing components and species-specific presence of transposable elements.</title>
        <authorList>
            <person name="Laurie J.D."/>
            <person name="Ali S."/>
            <person name="Linning R."/>
            <person name="Mannhaupt G."/>
            <person name="Wong P."/>
            <person name="Gueldener U."/>
            <person name="Muensterkoetter M."/>
            <person name="Moore R."/>
            <person name="Kahmann R."/>
            <person name="Bakkeren G."/>
            <person name="Schirawski J."/>
        </authorList>
    </citation>
    <scope>NUCLEOTIDE SEQUENCE [LARGE SCALE GENOMIC DNA]</scope>
    <source>
        <strain evidence="3">Uh4875-4</strain>
    </source>
</reference>
<dbReference type="AlphaFoldDB" id="I2G657"/>
<feature type="domain" description="Reverse transcriptase Ty1/copia-type" evidence="1">
    <location>
        <begin position="4"/>
        <end position="214"/>
    </location>
</feature>
<dbReference type="InterPro" id="IPR043502">
    <property type="entry name" value="DNA/RNA_pol_sf"/>
</dbReference>
<dbReference type="InterPro" id="IPR013103">
    <property type="entry name" value="RVT_2"/>
</dbReference>
<gene>
    <name evidence="2" type="ORF">UHOR_16683</name>
</gene>
<dbReference type="EMBL" id="CAGI01000194">
    <property type="protein sequence ID" value="CCF54650.1"/>
    <property type="molecule type" value="Genomic_DNA"/>
</dbReference>
<dbReference type="HOGENOM" id="CLU_001650_21_0_1"/>
<accession>I2G657</accession>
<evidence type="ECO:0000313" key="2">
    <source>
        <dbReference type="EMBL" id="CCF54650.1"/>
    </source>
</evidence>
<dbReference type="PANTHER" id="PTHR11439">
    <property type="entry name" value="GAG-POL-RELATED RETROTRANSPOSON"/>
    <property type="match status" value="1"/>
</dbReference>
<sequence>MIPMKYKARLVAQGFMQREGLDYTEIFAPVAPTQAIRGVLAIAVVRDWEVDSIDVKQAYLNSSLHHDIYLKPLVGTRIPPGKVLKLVKGLYSLKQSGCKWNIELDSHLRKIGFYCMPSAPCLYSRGAGKKLMVITAYMDDMLIASPCCQEVNRTKSKIMGKWGTEDNGLVKEFLGIKITQERKQGKISLDLIAYIKSMVSKWQERSSERTWIPMQSVVGIAGGDKCMPSQAKQYQELVGQLLWVSNTVRPDISFAVGNLARYMSEPIDSTWKAAIHLLKYLNQTSDYHLILGGVHRKHTSQPIVMYTDANWASDPTNG</sequence>
<protein>
    <recommendedName>
        <fullName evidence="1">Reverse transcriptase Ty1/copia-type domain-containing protein</fullName>
    </recommendedName>
</protein>
<dbReference type="STRING" id="1128400.I2G657"/>
<keyword evidence="3" id="KW-1185">Reference proteome</keyword>
<dbReference type="SUPFAM" id="SSF56672">
    <property type="entry name" value="DNA/RNA polymerases"/>
    <property type="match status" value="1"/>
</dbReference>
<dbReference type="eggNOG" id="KOG0017">
    <property type="taxonomic scope" value="Eukaryota"/>
</dbReference>
<proteinExistence type="predicted"/>
<dbReference type="PANTHER" id="PTHR11439:SF467">
    <property type="entry name" value="INTEGRASE CATALYTIC DOMAIN-CONTAINING PROTEIN"/>
    <property type="match status" value="1"/>
</dbReference>
<evidence type="ECO:0000313" key="3">
    <source>
        <dbReference type="Proteomes" id="UP000006174"/>
    </source>
</evidence>
<dbReference type="Proteomes" id="UP000006174">
    <property type="component" value="Unassembled WGS sequence"/>
</dbReference>